<feature type="binding site" description="axial binding residue" evidence="1">
    <location>
        <position position="414"/>
    </location>
    <ligand>
        <name>heme b</name>
        <dbReference type="ChEBI" id="CHEBI:60344"/>
    </ligand>
    <ligandPart>
        <name>Fe</name>
        <dbReference type="ChEBI" id="CHEBI:18248"/>
    </ligandPart>
</feature>
<evidence type="ECO:0000256" key="1">
    <source>
        <dbReference type="PIRSR" id="PIRSR619791-2"/>
    </source>
</evidence>
<dbReference type="PRINTS" id="PR00457">
    <property type="entry name" value="ANPEROXIDASE"/>
</dbReference>
<dbReference type="InterPro" id="IPR010255">
    <property type="entry name" value="Haem_peroxidase_sf"/>
</dbReference>
<dbReference type="InterPro" id="IPR019791">
    <property type="entry name" value="Haem_peroxidase_animal"/>
</dbReference>
<dbReference type="PROSITE" id="PS50292">
    <property type="entry name" value="PEROXIDASE_3"/>
    <property type="match status" value="1"/>
</dbReference>
<dbReference type="GO" id="GO:0020037">
    <property type="term" value="F:heme binding"/>
    <property type="evidence" value="ECO:0007669"/>
    <property type="project" value="InterPro"/>
</dbReference>
<dbReference type="eggNOG" id="KOG2408">
    <property type="taxonomic scope" value="Eukaryota"/>
</dbReference>
<keyword evidence="1" id="KW-0408">Iron</keyword>
<dbReference type="AlphaFoldDB" id="S7MEN2"/>
<keyword evidence="1" id="KW-0349">Heme</keyword>
<dbReference type="EMBL" id="KE161260">
    <property type="protein sequence ID" value="EPQ02784.1"/>
    <property type="molecule type" value="Genomic_DNA"/>
</dbReference>
<organism evidence="3 4">
    <name type="scientific">Myotis brandtii</name>
    <name type="common">Brandt's bat</name>
    <dbReference type="NCBI Taxonomy" id="109478"/>
    <lineage>
        <taxon>Eukaryota</taxon>
        <taxon>Metazoa</taxon>
        <taxon>Chordata</taxon>
        <taxon>Craniata</taxon>
        <taxon>Vertebrata</taxon>
        <taxon>Euteleostomi</taxon>
        <taxon>Mammalia</taxon>
        <taxon>Eutheria</taxon>
        <taxon>Laurasiatheria</taxon>
        <taxon>Chiroptera</taxon>
        <taxon>Yangochiroptera</taxon>
        <taxon>Vespertilionidae</taxon>
        <taxon>Myotis</taxon>
    </lineage>
</organism>
<accession>S7MEN2</accession>
<dbReference type="Gene3D" id="1.10.640.10">
    <property type="entry name" value="Haem peroxidase domain superfamily, animal type"/>
    <property type="match status" value="1"/>
</dbReference>
<dbReference type="GO" id="GO:0005615">
    <property type="term" value="C:extracellular space"/>
    <property type="evidence" value="ECO:0007669"/>
    <property type="project" value="TreeGrafter"/>
</dbReference>
<sequence length="536" mass="60033">MKLFLALAGLLAILALSGPSEGAAPVKAMLALGSHGKGGALGPFLTLQPLFWAAVLGEVETSVVVTCIEEAKRLVDKAYKERRESIKQRLRSGLASPMELLSYFKQPVAATRTAVRAADYLHVALSLLEGKLRPLWSRPFNVTDVLTPAQLNLLSKSSGCAYQDVGWGQLIDHDLDFTPEPAARVAFVSGLNCEISCLQQPPCFPLKIPPNDPRIKNQRDCIPFFRSCPACTSNNITILNQINALTSFLDASMVYGSEDPLARKLRNTTNQLGLMKVNERFRDNGRALLPFDNLHDDPCLLTNRSARIPCFLAGDTRSSEMPELTSMHTLFLREHNRLATELKRLNPRWNGERLYQEARKIVGAMIQIITYRDYLPLVLGPEAMRKYLPRYRSYNDSVDPRIANVFTNAFRYGHTLIQPFMFRLDSQYKPTGPNPRVPLSQVFFASWRVVLEGGIDPILRGLMATPAKLNRQNQIVVDEIRERLFEQVMRIGLDLPALNMQRSRDHGLPGLRSPEGDNEMSLRLDLTGVVAIEDLL</sequence>
<protein>
    <submittedName>
        <fullName evidence="3">Myeloperoxidase</fullName>
    </submittedName>
</protein>
<evidence type="ECO:0000313" key="4">
    <source>
        <dbReference type="Proteomes" id="UP000052978"/>
    </source>
</evidence>
<dbReference type="GO" id="GO:0046872">
    <property type="term" value="F:metal ion binding"/>
    <property type="evidence" value="ECO:0007669"/>
    <property type="project" value="UniProtKB-KW"/>
</dbReference>
<dbReference type="GO" id="GO:0006979">
    <property type="term" value="P:response to oxidative stress"/>
    <property type="evidence" value="ECO:0007669"/>
    <property type="project" value="InterPro"/>
</dbReference>
<dbReference type="InterPro" id="IPR037120">
    <property type="entry name" value="Haem_peroxidase_sf_animal"/>
</dbReference>
<dbReference type="Proteomes" id="UP000052978">
    <property type="component" value="Unassembled WGS sequence"/>
</dbReference>
<reference evidence="3 4" key="1">
    <citation type="journal article" date="2013" name="Nat. Commun.">
        <title>Genome analysis reveals insights into physiology and longevity of the Brandt's bat Myotis brandtii.</title>
        <authorList>
            <person name="Seim I."/>
            <person name="Fang X."/>
            <person name="Xiong Z."/>
            <person name="Lobanov A.V."/>
            <person name="Huang Z."/>
            <person name="Ma S."/>
            <person name="Feng Y."/>
            <person name="Turanov A.A."/>
            <person name="Zhu Y."/>
            <person name="Lenz T.L."/>
            <person name="Gerashchenko M.V."/>
            <person name="Fan D."/>
            <person name="Hee Yim S."/>
            <person name="Yao X."/>
            <person name="Jordan D."/>
            <person name="Xiong Y."/>
            <person name="Ma Y."/>
            <person name="Lyapunov A.N."/>
            <person name="Chen G."/>
            <person name="Kulakova O.I."/>
            <person name="Sun Y."/>
            <person name="Lee S.G."/>
            <person name="Bronson R.T."/>
            <person name="Moskalev A.A."/>
            <person name="Sunyaev S.R."/>
            <person name="Zhang G."/>
            <person name="Krogh A."/>
            <person name="Wang J."/>
            <person name="Gladyshev V.N."/>
        </authorList>
    </citation>
    <scope>NUCLEOTIDE SEQUENCE [LARGE SCALE GENOMIC DNA]</scope>
</reference>
<evidence type="ECO:0000313" key="3">
    <source>
        <dbReference type="EMBL" id="EPQ02784.1"/>
    </source>
</evidence>
<name>S7MEN2_MYOBR</name>
<keyword evidence="2" id="KW-0732">Signal</keyword>
<dbReference type="GO" id="GO:0042742">
    <property type="term" value="P:defense response to bacterium"/>
    <property type="evidence" value="ECO:0007669"/>
    <property type="project" value="TreeGrafter"/>
</dbReference>
<dbReference type="GO" id="GO:0004601">
    <property type="term" value="F:peroxidase activity"/>
    <property type="evidence" value="ECO:0007669"/>
    <property type="project" value="UniProtKB-KW"/>
</dbReference>
<keyword evidence="4" id="KW-1185">Reference proteome</keyword>
<dbReference type="PANTHER" id="PTHR11475:SF108">
    <property type="entry name" value="MYELOPEROXIDASE"/>
    <property type="match status" value="1"/>
</dbReference>
<keyword evidence="3" id="KW-0575">Peroxidase</keyword>
<keyword evidence="1" id="KW-0479">Metal-binding</keyword>
<dbReference type="PANTHER" id="PTHR11475">
    <property type="entry name" value="OXIDASE/PEROXIDASE"/>
    <property type="match status" value="1"/>
</dbReference>
<proteinExistence type="predicted"/>
<gene>
    <name evidence="3" type="ORF">D623_10005399</name>
</gene>
<dbReference type="SUPFAM" id="SSF48113">
    <property type="entry name" value="Heme-dependent peroxidases"/>
    <property type="match status" value="1"/>
</dbReference>
<keyword evidence="3" id="KW-0560">Oxidoreductase</keyword>
<feature type="chain" id="PRO_5004542946" evidence="2">
    <location>
        <begin position="23"/>
        <end position="536"/>
    </location>
</feature>
<evidence type="ECO:0000256" key="2">
    <source>
        <dbReference type="SAM" id="SignalP"/>
    </source>
</evidence>
<feature type="signal peptide" evidence="2">
    <location>
        <begin position="1"/>
        <end position="22"/>
    </location>
</feature>
<dbReference type="Pfam" id="PF03098">
    <property type="entry name" value="An_peroxidase"/>
    <property type="match status" value="1"/>
</dbReference>